<reference evidence="5" key="1">
    <citation type="submission" date="2016-03" db="EMBL/GenBank/DDBJ databases">
        <authorList>
            <person name="Devillers H."/>
        </authorList>
    </citation>
    <scope>NUCLEOTIDE SEQUENCE [LARGE SCALE GENOMIC DNA]</scope>
</reference>
<evidence type="ECO:0000256" key="3">
    <source>
        <dbReference type="SAM" id="Coils"/>
    </source>
</evidence>
<dbReference type="GO" id="GO:0051131">
    <property type="term" value="P:chaperone-mediated protein complex assembly"/>
    <property type="evidence" value="ECO:0007669"/>
    <property type="project" value="TreeGrafter"/>
</dbReference>
<dbReference type="GO" id="GO:0005737">
    <property type="term" value="C:cytoplasm"/>
    <property type="evidence" value="ECO:0007669"/>
    <property type="project" value="TreeGrafter"/>
</dbReference>
<accession>A0A1G4M7K6</accession>
<keyword evidence="5" id="KW-1185">Reference proteome</keyword>
<dbReference type="PANTHER" id="PTHR21431:SF0">
    <property type="entry name" value="PREFOLDIN SUBUNIT 6"/>
    <property type="match status" value="1"/>
</dbReference>
<sequence length="115" mass="13309">MSANPNDITAKYTSLQHELEEHVIARQKLETQLQENKIVQDEFETLKEDSQVYKLTGNVLLPVEQDEAKSNVLKRLEFINTEIKRCEDNIKSKQTQLEQLRSEIIKLQASQSPQA</sequence>
<dbReference type="InterPro" id="IPR002777">
    <property type="entry name" value="PFD_beta-like"/>
</dbReference>
<dbReference type="GO" id="GO:0006457">
    <property type="term" value="P:protein folding"/>
    <property type="evidence" value="ECO:0007669"/>
    <property type="project" value="InterPro"/>
</dbReference>
<dbReference type="EMBL" id="LT598489">
    <property type="protein sequence ID" value="SCV99784.1"/>
    <property type="molecule type" value="Genomic_DNA"/>
</dbReference>
<dbReference type="CDD" id="cd23161">
    <property type="entry name" value="Prefoldin_6"/>
    <property type="match status" value="1"/>
</dbReference>
<gene>
    <name evidence="4" type="ORF">LAFE_0B02432G</name>
</gene>
<dbReference type="PANTHER" id="PTHR21431">
    <property type="entry name" value="PREFOLDIN SUBUNIT 6"/>
    <property type="match status" value="1"/>
</dbReference>
<evidence type="ECO:0000256" key="1">
    <source>
        <dbReference type="ARBA" id="ARBA00008045"/>
    </source>
</evidence>
<dbReference type="GO" id="GO:0016272">
    <property type="term" value="C:prefoldin complex"/>
    <property type="evidence" value="ECO:0007669"/>
    <property type="project" value="InterPro"/>
</dbReference>
<dbReference type="InterPro" id="IPR009053">
    <property type="entry name" value="Prefoldin"/>
</dbReference>
<dbReference type="FunFam" id="1.10.287.370:FF:000003">
    <property type="entry name" value="Prefoldin subunit 6"/>
    <property type="match status" value="1"/>
</dbReference>
<dbReference type="SUPFAM" id="SSF46579">
    <property type="entry name" value="Prefoldin"/>
    <property type="match status" value="1"/>
</dbReference>
<dbReference type="GO" id="GO:0051082">
    <property type="term" value="F:unfolded protein binding"/>
    <property type="evidence" value="ECO:0007669"/>
    <property type="project" value="InterPro"/>
</dbReference>
<comment type="similarity">
    <text evidence="1">Belongs to the prefoldin subunit beta family.</text>
</comment>
<evidence type="ECO:0000313" key="5">
    <source>
        <dbReference type="Proteomes" id="UP000190831"/>
    </source>
</evidence>
<proteinExistence type="inferred from homology"/>
<dbReference type="AlphaFoldDB" id="A0A1G4M7K6"/>
<protein>
    <submittedName>
        <fullName evidence="4">LAFE_0B02432g1_1</fullName>
    </submittedName>
</protein>
<keyword evidence="2" id="KW-0143">Chaperone</keyword>
<dbReference type="OMA" id="VQTEFAQ"/>
<dbReference type="Pfam" id="PF01920">
    <property type="entry name" value="Prefoldin_2"/>
    <property type="match status" value="1"/>
</dbReference>
<evidence type="ECO:0000313" key="4">
    <source>
        <dbReference type="EMBL" id="SCV99784.1"/>
    </source>
</evidence>
<dbReference type="STRING" id="4955.A0A1G4M7K6"/>
<dbReference type="Gene3D" id="1.10.287.370">
    <property type="match status" value="1"/>
</dbReference>
<evidence type="ECO:0000256" key="2">
    <source>
        <dbReference type="ARBA" id="ARBA00023186"/>
    </source>
</evidence>
<organism evidence="4 5">
    <name type="scientific">Lachancea fermentati</name>
    <name type="common">Zygosaccharomyces fermentati</name>
    <dbReference type="NCBI Taxonomy" id="4955"/>
    <lineage>
        <taxon>Eukaryota</taxon>
        <taxon>Fungi</taxon>
        <taxon>Dikarya</taxon>
        <taxon>Ascomycota</taxon>
        <taxon>Saccharomycotina</taxon>
        <taxon>Saccharomycetes</taxon>
        <taxon>Saccharomycetales</taxon>
        <taxon>Saccharomycetaceae</taxon>
        <taxon>Lachancea</taxon>
    </lineage>
</organism>
<feature type="coiled-coil region" evidence="3">
    <location>
        <begin position="76"/>
        <end position="110"/>
    </location>
</feature>
<dbReference type="Proteomes" id="UP000190831">
    <property type="component" value="Chromosome B"/>
</dbReference>
<dbReference type="OrthoDB" id="248120at2759"/>
<feature type="coiled-coil region" evidence="3">
    <location>
        <begin position="12"/>
        <end position="49"/>
    </location>
</feature>
<keyword evidence="3" id="KW-0175">Coiled coil</keyword>
<dbReference type="GO" id="GO:0051087">
    <property type="term" value="F:protein-folding chaperone binding"/>
    <property type="evidence" value="ECO:0007669"/>
    <property type="project" value="TreeGrafter"/>
</dbReference>
<name>A0A1G4M7K6_LACFM</name>